<accession>A0A7G1L217</accession>
<reference evidence="1 2" key="1">
    <citation type="submission" date="2020-08" db="EMBL/GenBank/DDBJ databases">
        <title>Genome Sequencing of Nocardia wallacei strain FMUON74 and assembly.</title>
        <authorList>
            <person name="Toyokawa M."/>
            <person name="Uesaka K."/>
        </authorList>
    </citation>
    <scope>NUCLEOTIDE SEQUENCE [LARGE SCALE GENOMIC DNA]</scope>
    <source>
        <strain evidence="1 2">FMUON74</strain>
        <plasmid evidence="1 2">pFMUON74</plasmid>
    </source>
</reference>
<dbReference type="KEGG" id="nwl:NWFMUON74_71960"/>
<dbReference type="RefSeq" id="WP_187689703.1">
    <property type="nucleotide sequence ID" value="NZ_AP023397.1"/>
</dbReference>
<organism evidence="1 2">
    <name type="scientific">Nocardia wallacei</name>
    <dbReference type="NCBI Taxonomy" id="480035"/>
    <lineage>
        <taxon>Bacteria</taxon>
        <taxon>Bacillati</taxon>
        <taxon>Actinomycetota</taxon>
        <taxon>Actinomycetes</taxon>
        <taxon>Mycobacteriales</taxon>
        <taxon>Nocardiaceae</taxon>
        <taxon>Nocardia</taxon>
    </lineage>
</organism>
<name>A0A7G1L217_9NOCA</name>
<evidence type="ECO:0000313" key="2">
    <source>
        <dbReference type="Proteomes" id="UP000516173"/>
    </source>
</evidence>
<dbReference type="GeneID" id="80351562"/>
<dbReference type="EMBL" id="AP023397">
    <property type="protein sequence ID" value="BCK59424.1"/>
    <property type="molecule type" value="Genomic_DNA"/>
</dbReference>
<dbReference type="AlphaFoldDB" id="A0A7G1L217"/>
<geneLocation type="plasmid" evidence="1 2">
    <name>pFMUON74</name>
</geneLocation>
<protein>
    <submittedName>
        <fullName evidence="1">Uncharacterized protein</fullName>
    </submittedName>
</protein>
<keyword evidence="2" id="KW-1185">Reference proteome</keyword>
<dbReference type="Proteomes" id="UP000516173">
    <property type="component" value="Plasmid pFMUON74"/>
</dbReference>
<sequence>MTVPKHAAREWFTHSSTVSDAPRRQVAAQLADYTATVADYAAMLLGEDTTVAVSGSLARGEPSVRRAGDRWVLGSDVDLVVIPDDAAAAADRVAKLVAALRESHPEIDTTAFTVERDHLPRVAGRFGCDLSCASATPLAGPAAAGPSVAVGAREGLEGLVHQLATIYCPDSPPEASPWRLKTALEALRANTTGTSPRRYSDLPDDPAANALLNPVVISALVQAREHNAPSPLAAAQVYQLTIAAATRLFGATGGQWELIAALHALPVGAHLLDGFQHAIMAATVHRYGPAGLRRHAATALHVIASRINPDTVPTAADALYRLTRISPADASGPGARPAQVIAELLRELRRDYYGWLGPHNFGANPVADYTGPTPNNGASQ</sequence>
<evidence type="ECO:0000313" key="1">
    <source>
        <dbReference type="EMBL" id="BCK59424.1"/>
    </source>
</evidence>
<keyword evidence="1" id="KW-0614">Plasmid</keyword>
<proteinExistence type="predicted"/>
<gene>
    <name evidence="1" type="ORF">NWFMUON74_71960</name>
</gene>